<feature type="signal peptide" evidence="1">
    <location>
        <begin position="1"/>
        <end position="21"/>
    </location>
</feature>
<keyword evidence="3" id="KW-1185">Reference proteome</keyword>
<reference evidence="2 3" key="1">
    <citation type="submission" date="2022-10" db="EMBL/GenBank/DDBJ databases">
        <title>Janthinobacterium sp. hw3 Genome sequencing.</title>
        <authorList>
            <person name="Park S."/>
        </authorList>
    </citation>
    <scope>NUCLEOTIDE SEQUENCE [LARGE SCALE GENOMIC DNA]</scope>
    <source>
        <strain evidence="3">hw3</strain>
    </source>
</reference>
<sequence length="108" mass="11027">MQKNSIIAALAGAALSLSAGAQSGPATPESPYAVEACRSGCFTLKERGASIYYGATSSSYRVCARGAFAAEITVDGNIVRLANRDCGDVNGKLITLSTGEVVVGRLPN</sequence>
<proteinExistence type="predicted"/>
<name>A0ABT5JYR4_9BURK</name>
<accession>A0ABT5JYR4</accession>
<evidence type="ECO:0000256" key="1">
    <source>
        <dbReference type="SAM" id="SignalP"/>
    </source>
</evidence>
<dbReference type="Proteomes" id="UP001221208">
    <property type="component" value="Unassembled WGS sequence"/>
</dbReference>
<organism evidence="2 3">
    <name type="scientific">Janthinobacterium fluminis</name>
    <dbReference type="NCBI Taxonomy" id="2987524"/>
    <lineage>
        <taxon>Bacteria</taxon>
        <taxon>Pseudomonadati</taxon>
        <taxon>Pseudomonadota</taxon>
        <taxon>Betaproteobacteria</taxon>
        <taxon>Burkholderiales</taxon>
        <taxon>Oxalobacteraceae</taxon>
        <taxon>Janthinobacterium</taxon>
    </lineage>
</organism>
<evidence type="ECO:0008006" key="4">
    <source>
        <dbReference type="Google" id="ProtNLM"/>
    </source>
</evidence>
<dbReference type="RefSeq" id="WP_273670545.1">
    <property type="nucleotide sequence ID" value="NZ_JAQQXR010000003.1"/>
</dbReference>
<evidence type="ECO:0000313" key="3">
    <source>
        <dbReference type="Proteomes" id="UP001221208"/>
    </source>
</evidence>
<dbReference type="EMBL" id="JAQQXR010000003">
    <property type="protein sequence ID" value="MDC8757869.1"/>
    <property type="molecule type" value="Genomic_DNA"/>
</dbReference>
<evidence type="ECO:0000313" key="2">
    <source>
        <dbReference type="EMBL" id="MDC8757869.1"/>
    </source>
</evidence>
<gene>
    <name evidence="2" type="ORF">OIK44_09740</name>
</gene>
<feature type="chain" id="PRO_5047098355" description="DUF1496 domain-containing protein" evidence="1">
    <location>
        <begin position="22"/>
        <end position="108"/>
    </location>
</feature>
<comment type="caution">
    <text evidence="2">The sequence shown here is derived from an EMBL/GenBank/DDBJ whole genome shotgun (WGS) entry which is preliminary data.</text>
</comment>
<protein>
    <recommendedName>
        <fullName evidence="4">DUF1496 domain-containing protein</fullName>
    </recommendedName>
</protein>
<keyword evidence="1" id="KW-0732">Signal</keyword>